<dbReference type="Proteomes" id="UP001241537">
    <property type="component" value="Unassembled WGS sequence"/>
</dbReference>
<dbReference type="Pfam" id="PF04309">
    <property type="entry name" value="G3P_antiterm"/>
    <property type="match status" value="1"/>
</dbReference>
<dbReference type="GO" id="GO:0006071">
    <property type="term" value="P:glycerol metabolic process"/>
    <property type="evidence" value="ECO:0007669"/>
    <property type="project" value="InterPro"/>
</dbReference>
<evidence type="ECO:0000313" key="2">
    <source>
        <dbReference type="Proteomes" id="UP001241537"/>
    </source>
</evidence>
<dbReference type="SUPFAM" id="SSF110391">
    <property type="entry name" value="GlpP-like"/>
    <property type="match status" value="1"/>
</dbReference>
<protein>
    <submittedName>
        <fullName evidence="1">Glycerol uptake operon antiterminator</fullName>
    </submittedName>
</protein>
<dbReference type="EMBL" id="JAUSTO010000002">
    <property type="protein sequence ID" value="MDQ0151615.1"/>
    <property type="molecule type" value="Genomic_DNA"/>
</dbReference>
<reference evidence="1" key="1">
    <citation type="submission" date="2023-07" db="EMBL/GenBank/DDBJ databases">
        <title>Genomic Encyclopedia of Type Strains, Phase IV (KMG-IV): sequencing the most valuable type-strain genomes for metagenomic binning, comparative biology and taxonomic classification.</title>
        <authorList>
            <person name="Goeker M."/>
        </authorList>
    </citation>
    <scope>NUCLEOTIDE SEQUENCE</scope>
    <source>
        <strain evidence="1">DSM 19659</strain>
    </source>
</reference>
<dbReference type="InterPro" id="IPR013785">
    <property type="entry name" value="Aldolase_TIM"/>
</dbReference>
<dbReference type="AlphaFoldDB" id="A0AAE4AK51"/>
<keyword evidence="2" id="KW-1185">Reference proteome</keyword>
<sequence length="192" mass="21224">MRHYEFVQAVEANPVIAAIKDDEGLEQCLHSDIGIVFILYGDIGSIVGIVKRLKDAGKVAMVHMDLISGLQAKDVSVDYIRNYTEADGIITTKFNLIQHARDIGLNTILRMFMLDSTSMDSFEKNGRSESVQPDIVEVLPGTLLPEVIQRLNRLCRVPVMVSGLITAKSEVYNALKNGAVSISTTNQALWFI</sequence>
<dbReference type="GO" id="GO:0006355">
    <property type="term" value="P:regulation of DNA-templated transcription"/>
    <property type="evidence" value="ECO:0007669"/>
    <property type="project" value="InterPro"/>
</dbReference>
<dbReference type="PANTHER" id="PTHR35787:SF1">
    <property type="entry name" value="GLYCEROL UPTAKE OPERON ANTITERMINATOR REGULATORY PROTEIN"/>
    <property type="match status" value="1"/>
</dbReference>
<dbReference type="InterPro" id="IPR006699">
    <property type="entry name" value="GlpP"/>
</dbReference>
<gene>
    <name evidence="1" type="ORF">J2S20_000295</name>
</gene>
<dbReference type="RefSeq" id="WP_307252288.1">
    <property type="nucleotide sequence ID" value="NZ_JAUSTO010000002.1"/>
</dbReference>
<accession>A0AAE4AK51</accession>
<dbReference type="Gene3D" id="3.20.20.70">
    <property type="entry name" value="Aldolase class I"/>
    <property type="match status" value="1"/>
</dbReference>
<name>A0AAE4AK51_9FIRM</name>
<organism evidence="1 2">
    <name type="scientific">Moryella indoligenes</name>
    <dbReference type="NCBI Taxonomy" id="371674"/>
    <lineage>
        <taxon>Bacteria</taxon>
        <taxon>Bacillati</taxon>
        <taxon>Bacillota</taxon>
        <taxon>Clostridia</taxon>
        <taxon>Lachnospirales</taxon>
        <taxon>Lachnospiraceae</taxon>
        <taxon>Moryella</taxon>
    </lineage>
</organism>
<evidence type="ECO:0000313" key="1">
    <source>
        <dbReference type="EMBL" id="MDQ0151615.1"/>
    </source>
</evidence>
<proteinExistence type="predicted"/>
<comment type="caution">
    <text evidence="1">The sequence shown here is derived from an EMBL/GenBank/DDBJ whole genome shotgun (WGS) entry which is preliminary data.</text>
</comment>
<dbReference type="PANTHER" id="PTHR35787">
    <property type="entry name" value="GLYCEROL UPTAKE OPERON ANTITERMINATOR REGULATORY PROTEIN"/>
    <property type="match status" value="1"/>
</dbReference>
<dbReference type="PIRSF" id="PIRSF016897">
    <property type="entry name" value="GlpP"/>
    <property type="match status" value="1"/>
</dbReference>